<dbReference type="InterPro" id="IPR032675">
    <property type="entry name" value="LRR_dom_sf"/>
</dbReference>
<evidence type="ECO:0000256" key="1">
    <source>
        <dbReference type="SAM" id="MobiDB-lite"/>
    </source>
</evidence>
<protein>
    <submittedName>
        <fullName evidence="2">Uncharacterized protein</fullName>
    </submittedName>
</protein>
<keyword evidence="3" id="KW-1185">Reference proteome</keyword>
<accession>A0A9P6RR92</accession>
<dbReference type="AlphaFoldDB" id="A0A9P6RR92"/>
<dbReference type="OrthoDB" id="2401771at2759"/>
<evidence type="ECO:0000313" key="2">
    <source>
        <dbReference type="EMBL" id="KAG0327104.1"/>
    </source>
</evidence>
<reference evidence="2" key="1">
    <citation type="journal article" date="2020" name="Fungal Divers.">
        <title>Resolving the Mortierellaceae phylogeny through synthesis of multi-gene phylogenetics and phylogenomics.</title>
        <authorList>
            <person name="Vandepol N."/>
            <person name="Liber J."/>
            <person name="Desiro A."/>
            <person name="Na H."/>
            <person name="Kennedy M."/>
            <person name="Barry K."/>
            <person name="Grigoriev I.V."/>
            <person name="Miller A.N."/>
            <person name="O'Donnell K."/>
            <person name="Stajich J.E."/>
            <person name="Bonito G."/>
        </authorList>
    </citation>
    <scope>NUCLEOTIDE SEQUENCE</scope>
    <source>
        <strain evidence="2">REB-010B</strain>
    </source>
</reference>
<dbReference type="Proteomes" id="UP000738325">
    <property type="component" value="Unassembled WGS sequence"/>
</dbReference>
<dbReference type="SUPFAM" id="SSF52047">
    <property type="entry name" value="RNI-like"/>
    <property type="match status" value="1"/>
</dbReference>
<organism evidence="2 3">
    <name type="scientific">Dissophora globulifera</name>
    <dbReference type="NCBI Taxonomy" id="979702"/>
    <lineage>
        <taxon>Eukaryota</taxon>
        <taxon>Fungi</taxon>
        <taxon>Fungi incertae sedis</taxon>
        <taxon>Mucoromycota</taxon>
        <taxon>Mortierellomycotina</taxon>
        <taxon>Mortierellomycetes</taxon>
        <taxon>Mortierellales</taxon>
        <taxon>Mortierellaceae</taxon>
        <taxon>Dissophora</taxon>
    </lineage>
</organism>
<gene>
    <name evidence="2" type="ORF">BGZ99_008319</name>
</gene>
<sequence>MRNVPSSVLAKYSHLFRIISNTGPFKGPFRCKNLIELSTVYGQEWSRDLLRTNPGLKRLVWGGPYYRRIETLEQQQEWELELKALMGLENLDVLNTSGFSLGEGLFVKMLRNNANRLSNLALSTVEGVTSIEGLELPYLTELNITFGGTESPALVDLVRCCPRLQRLSLTGSRAKSPAPSPIPGAGSHSQQQQQQQPGNLIHSIFQMESNNNGSGNKDFQIERLAQNIAECCPELSGIKFSSGHSYTSIIQNRQSFLLDFESAALVNACRRLESFSADMLTIDYALTEALVGHRESLRSLSMAFHDSQRQYHHHYDQEDPDQSQTTTAEADRIREIHCLRRLKASIVSLKELKLSWDNSLIAAVTVSGAVNENDHILTPLTSSSPSSSTRIPRLYPGLEDEVSAFIEEHWACLDLEVLSVNGILTDAGPVSEQSLRLARIGWKPTRLDDIAAAHNIATSSAITSIDSDIDTNHISSSSSNNNDSNNNNGDPMAALLHSIAPLTALRSLVLDLVPYERIPVQTEDTTANL</sequence>
<feature type="region of interest" description="Disordered" evidence="1">
    <location>
        <begin position="170"/>
        <end position="197"/>
    </location>
</feature>
<dbReference type="EMBL" id="JAAAIP010000064">
    <property type="protein sequence ID" value="KAG0327104.1"/>
    <property type="molecule type" value="Genomic_DNA"/>
</dbReference>
<name>A0A9P6RR92_9FUNG</name>
<proteinExistence type="predicted"/>
<evidence type="ECO:0000313" key="3">
    <source>
        <dbReference type="Proteomes" id="UP000738325"/>
    </source>
</evidence>
<comment type="caution">
    <text evidence="2">The sequence shown here is derived from an EMBL/GenBank/DDBJ whole genome shotgun (WGS) entry which is preliminary data.</text>
</comment>
<dbReference type="Gene3D" id="3.80.10.10">
    <property type="entry name" value="Ribonuclease Inhibitor"/>
    <property type="match status" value="1"/>
</dbReference>
<feature type="compositionally biased region" description="Low complexity" evidence="1">
    <location>
        <begin position="183"/>
        <end position="196"/>
    </location>
</feature>